<accession>A0ABX0H893</accession>
<dbReference type="PIRSF" id="PIRSF005357">
    <property type="entry name" value="UCP005357"/>
    <property type="match status" value="1"/>
</dbReference>
<dbReference type="SUPFAM" id="SSF53756">
    <property type="entry name" value="UDP-Glycosyltransferase/glycogen phosphorylase"/>
    <property type="match status" value="1"/>
</dbReference>
<comment type="caution">
    <text evidence="1">The sequence shown here is derived from an EMBL/GenBank/DDBJ whole genome shotgun (WGS) entry which is preliminary data.</text>
</comment>
<proteinExistence type="predicted"/>
<dbReference type="Pfam" id="PF04007">
    <property type="entry name" value="DUF354"/>
    <property type="match status" value="1"/>
</dbReference>
<dbReference type="InterPro" id="IPR007152">
    <property type="entry name" value="DUF354"/>
</dbReference>
<organism evidence="1 2">
    <name type="scientific">Cyclobacterium plantarum</name>
    <dbReference type="NCBI Taxonomy" id="2716263"/>
    <lineage>
        <taxon>Bacteria</taxon>
        <taxon>Pseudomonadati</taxon>
        <taxon>Bacteroidota</taxon>
        <taxon>Cytophagia</taxon>
        <taxon>Cytophagales</taxon>
        <taxon>Cyclobacteriaceae</taxon>
        <taxon>Cyclobacterium</taxon>
    </lineage>
</organism>
<evidence type="ECO:0000313" key="1">
    <source>
        <dbReference type="EMBL" id="NHE57113.1"/>
    </source>
</evidence>
<dbReference type="EMBL" id="JAANYN010000003">
    <property type="protein sequence ID" value="NHE57113.1"/>
    <property type="molecule type" value="Genomic_DNA"/>
</dbReference>
<dbReference type="PANTHER" id="PTHR39662:SF1">
    <property type="entry name" value="DUF354 DOMAIN-CONTAINING PROTEIN"/>
    <property type="match status" value="1"/>
</dbReference>
<protein>
    <submittedName>
        <fullName evidence="1">DUF354 domain-containing protein</fullName>
    </submittedName>
</protein>
<gene>
    <name evidence="1" type="ORF">G9Q97_09835</name>
</gene>
<evidence type="ECO:0000313" key="2">
    <source>
        <dbReference type="Proteomes" id="UP000649799"/>
    </source>
</evidence>
<dbReference type="RefSeq" id="WP_166146294.1">
    <property type="nucleotide sequence ID" value="NZ_JAANYN010000003.1"/>
</dbReference>
<reference evidence="1 2" key="1">
    <citation type="submission" date="2020-03" db="EMBL/GenBank/DDBJ databases">
        <title>Cyclobacterium plantarum sp. nov., a marine bacterium isolated from a coastal-marine wetland.</title>
        <authorList>
            <person name="Sanchez-Porro C."/>
            <person name="Ventosa A."/>
            <person name="Amoozegar M."/>
        </authorList>
    </citation>
    <scope>NUCLEOTIDE SEQUENCE [LARGE SCALE GENOMIC DNA]</scope>
    <source>
        <strain evidence="1 2">GBPx2</strain>
    </source>
</reference>
<dbReference type="PANTHER" id="PTHR39662">
    <property type="entry name" value="DUF354 DOMAIN-CONTAINING PROTEIN-RELATED"/>
    <property type="match status" value="1"/>
</dbReference>
<sequence>MKIWIDFINTPQVSFWVPFIRAFQMDNHELLLTCRDSGNTLELLKLNGLEYQLIGKKVGKGFFQKLLFFPKRIYLLYSFIIKHKPDVAASQSSFYQPIVARILGIPCLYTNDNEHARGNLFGFYFASKVILPLPLSNEGFVKKWPLKSKVSFYPSVKEAIYLSQDPDLIQLIPGKKTTIYFRPEPWSAQYYSGPLNFFDQTILKIATKHKVIILPRDPNQRAHYKQEKFNQVSVAVKPLKLKDILSNCLLFIGAGGSMTRELAVLGIPAISIYQAETLCVDRYLVDKGRMKINPTISYAEINKELDDRKDSEINTAILDEGKKSFHKIKDLIFDLK</sequence>
<dbReference type="Proteomes" id="UP000649799">
    <property type="component" value="Unassembled WGS sequence"/>
</dbReference>
<keyword evidence="2" id="KW-1185">Reference proteome</keyword>
<name>A0ABX0H893_9BACT</name>
<dbReference type="Gene3D" id="3.40.50.2000">
    <property type="entry name" value="Glycogen Phosphorylase B"/>
    <property type="match status" value="1"/>
</dbReference>